<protein>
    <submittedName>
        <fullName evidence="1">Uncharacterized protein</fullName>
    </submittedName>
</protein>
<sequence>MADHIALSFTATLQVAEASINVLGDITSGPVTLMSPHQAPGYVVEGATTLGMLNGTDKDWHHGQETGLITFEQAAQPAALLLYFRHGEMGYRLYLRSGPHTGHGVFITGDGLVNAQPIKAEDPSLWALTDAQTGEAFDLTQLENGRREIQLASADGRPLEVHNLYPVGGFLACYPAAQQGTLSLIIRERGVDWLKPA</sequence>
<proteinExistence type="predicted"/>
<gene>
    <name evidence="1" type="ORF">BGP84_03435</name>
</gene>
<evidence type="ECO:0000313" key="2">
    <source>
        <dbReference type="Proteomes" id="UP000237230"/>
    </source>
</evidence>
<dbReference type="AlphaFoldDB" id="A0A2S3XAB4"/>
<dbReference type="Proteomes" id="UP000237230">
    <property type="component" value="Unassembled WGS sequence"/>
</dbReference>
<evidence type="ECO:0000313" key="1">
    <source>
        <dbReference type="EMBL" id="POG12353.1"/>
    </source>
</evidence>
<comment type="caution">
    <text evidence="1">The sequence shown here is derived from an EMBL/GenBank/DDBJ whole genome shotgun (WGS) entry which is preliminary data.</text>
</comment>
<accession>A0A2S3XAB4</accession>
<dbReference type="OrthoDB" id="7016075at2"/>
<reference evidence="1 2" key="1">
    <citation type="submission" date="2016-08" db="EMBL/GenBank/DDBJ databases">
        <authorList>
            <person name="Seilhamer J.J."/>
        </authorList>
    </citation>
    <scope>NUCLEOTIDE SEQUENCE [LARGE SCALE GENOMIC DNA]</scope>
    <source>
        <strain evidence="1 2">KH-21-114</strain>
    </source>
</reference>
<name>A0A2S3XAB4_PSEPU</name>
<dbReference type="RefSeq" id="WP_103445760.1">
    <property type="nucleotide sequence ID" value="NZ_MINH01000016.1"/>
</dbReference>
<dbReference type="EMBL" id="MINH01000016">
    <property type="protein sequence ID" value="POG12353.1"/>
    <property type="molecule type" value="Genomic_DNA"/>
</dbReference>
<reference evidence="1 2" key="2">
    <citation type="submission" date="2018-03" db="EMBL/GenBank/DDBJ databases">
        <title>Draft genome of Pseudomonas putida strain KH-21-114.</title>
        <authorList>
            <person name="Yoshizawa S."/>
            <person name="Khan N.H."/>
            <person name="Nishimura M."/>
            <person name="Chiura H.X."/>
            <person name="Ogura Y."/>
            <person name="Hayashi T."/>
            <person name="Kogure K."/>
        </authorList>
    </citation>
    <scope>NUCLEOTIDE SEQUENCE [LARGE SCALE GENOMIC DNA]</scope>
    <source>
        <strain evidence="1 2">KH-21-114</strain>
    </source>
</reference>
<organism evidence="1 2">
    <name type="scientific">Pseudomonas putida</name>
    <name type="common">Arthrobacter siderocapsulatus</name>
    <dbReference type="NCBI Taxonomy" id="303"/>
    <lineage>
        <taxon>Bacteria</taxon>
        <taxon>Pseudomonadati</taxon>
        <taxon>Pseudomonadota</taxon>
        <taxon>Gammaproteobacteria</taxon>
        <taxon>Pseudomonadales</taxon>
        <taxon>Pseudomonadaceae</taxon>
        <taxon>Pseudomonas</taxon>
    </lineage>
</organism>